<evidence type="ECO:0000313" key="2">
    <source>
        <dbReference type="EMBL" id="SFJ95244.1"/>
    </source>
</evidence>
<evidence type="ECO:0000313" key="3">
    <source>
        <dbReference type="Proteomes" id="UP000198670"/>
    </source>
</evidence>
<feature type="transmembrane region" description="Helical" evidence="1">
    <location>
        <begin position="12"/>
        <end position="30"/>
    </location>
</feature>
<dbReference type="AlphaFoldDB" id="A0A1I3VIK3"/>
<dbReference type="Proteomes" id="UP000198670">
    <property type="component" value="Unassembled WGS sequence"/>
</dbReference>
<gene>
    <name evidence="2" type="ORF">SAMN05444682_11731</name>
</gene>
<reference evidence="2 3" key="1">
    <citation type="submission" date="2016-10" db="EMBL/GenBank/DDBJ databases">
        <authorList>
            <person name="de Groot N.N."/>
        </authorList>
    </citation>
    <scope>NUCLEOTIDE SEQUENCE [LARGE SCALE GENOMIC DNA]</scope>
    <source>
        <strain evidence="2 3">RK1</strain>
    </source>
</reference>
<evidence type="ECO:0000256" key="1">
    <source>
        <dbReference type="SAM" id="Phobius"/>
    </source>
</evidence>
<protein>
    <submittedName>
        <fullName evidence="2">Uncharacterized protein</fullName>
    </submittedName>
</protein>
<keyword evidence="1" id="KW-1133">Transmembrane helix</keyword>
<accession>A0A1I3VIK3</accession>
<organism evidence="2 3">
    <name type="scientific">Parapedobacter indicus</name>
    <dbReference type="NCBI Taxonomy" id="1477437"/>
    <lineage>
        <taxon>Bacteria</taxon>
        <taxon>Pseudomonadati</taxon>
        <taxon>Bacteroidota</taxon>
        <taxon>Sphingobacteriia</taxon>
        <taxon>Sphingobacteriales</taxon>
        <taxon>Sphingobacteriaceae</taxon>
        <taxon>Parapedobacter</taxon>
    </lineage>
</organism>
<dbReference type="EMBL" id="FOQO01000017">
    <property type="protein sequence ID" value="SFJ95244.1"/>
    <property type="molecule type" value="Genomic_DNA"/>
</dbReference>
<keyword evidence="1" id="KW-0472">Membrane</keyword>
<name>A0A1I3VIK3_9SPHI</name>
<sequence length="34" mass="4133">MTLQEYFDRYHFFILTPDIMLSLGMYKFALSINL</sequence>
<keyword evidence="3" id="KW-1185">Reference proteome</keyword>
<keyword evidence="1" id="KW-0812">Transmembrane</keyword>
<proteinExistence type="predicted"/>